<reference evidence="2 3" key="1">
    <citation type="submission" date="2013-08" db="EMBL/GenBank/DDBJ databases">
        <authorList>
            <person name="Weinstock G."/>
            <person name="Sodergren E."/>
            <person name="Wylie T."/>
            <person name="Fulton L."/>
            <person name="Fulton R."/>
            <person name="Fronick C."/>
            <person name="O'Laughlin M."/>
            <person name="Godfrey J."/>
            <person name="Miner T."/>
            <person name="Herter B."/>
            <person name="Appelbaum E."/>
            <person name="Cordes M."/>
            <person name="Lek S."/>
            <person name="Wollam A."/>
            <person name="Pepin K.H."/>
            <person name="Palsikar V.B."/>
            <person name="Mitreva M."/>
            <person name="Wilson R.K."/>
        </authorList>
    </citation>
    <scope>NUCLEOTIDE SEQUENCE [LARGE SCALE GENOMIC DNA]</scope>
    <source>
        <strain evidence="2 3">ATCC BAA-474</strain>
    </source>
</reference>
<dbReference type="HOGENOM" id="CLU_2449224_0_0_0"/>
<organism evidence="2 3">
    <name type="scientific">Cetobacterium somerae ATCC BAA-474</name>
    <dbReference type="NCBI Taxonomy" id="1319815"/>
    <lineage>
        <taxon>Bacteria</taxon>
        <taxon>Fusobacteriati</taxon>
        <taxon>Fusobacteriota</taxon>
        <taxon>Fusobacteriia</taxon>
        <taxon>Fusobacteriales</taxon>
        <taxon>Fusobacteriaceae</taxon>
        <taxon>Cetobacterium</taxon>
    </lineage>
</organism>
<dbReference type="EMBL" id="AXZF01000181">
    <property type="protein sequence ID" value="ERT64238.1"/>
    <property type="molecule type" value="Genomic_DNA"/>
</dbReference>
<dbReference type="Pfam" id="PF00462">
    <property type="entry name" value="Glutaredoxin"/>
    <property type="match status" value="1"/>
</dbReference>
<sequence length="89" mass="9551">MKMRIMLFTTPTCQYCGPAKELLADTEGVEIINAMENQELAGMYGIRSVPCLIVEKCSGTKTFIGLDQIAQFVDENGHSSGGCGCSCGH</sequence>
<protein>
    <recommendedName>
        <fullName evidence="1">Glutaredoxin domain-containing protein</fullName>
    </recommendedName>
</protein>
<dbReference type="InterPro" id="IPR002109">
    <property type="entry name" value="Glutaredoxin"/>
</dbReference>
<evidence type="ECO:0000259" key="1">
    <source>
        <dbReference type="Pfam" id="PF00462"/>
    </source>
</evidence>
<accession>U7V0K8</accession>
<feature type="domain" description="Glutaredoxin" evidence="1">
    <location>
        <begin position="5"/>
        <end position="54"/>
    </location>
</feature>
<keyword evidence="3" id="KW-1185">Reference proteome</keyword>
<dbReference type="STRING" id="1319815.HMPREF0202_02842"/>
<dbReference type="SUPFAM" id="SSF52833">
    <property type="entry name" value="Thioredoxin-like"/>
    <property type="match status" value="1"/>
</dbReference>
<evidence type="ECO:0000313" key="3">
    <source>
        <dbReference type="Proteomes" id="UP000017081"/>
    </source>
</evidence>
<gene>
    <name evidence="2" type="ORF">HMPREF0202_02842</name>
</gene>
<comment type="caution">
    <text evidence="2">The sequence shown here is derived from an EMBL/GenBank/DDBJ whole genome shotgun (WGS) entry which is preliminary data.</text>
</comment>
<proteinExistence type="predicted"/>
<evidence type="ECO:0000313" key="2">
    <source>
        <dbReference type="EMBL" id="ERT64238.1"/>
    </source>
</evidence>
<name>U7V0K8_9FUSO</name>
<dbReference type="Gene3D" id="3.40.30.10">
    <property type="entry name" value="Glutaredoxin"/>
    <property type="match status" value="1"/>
</dbReference>
<dbReference type="Proteomes" id="UP000017081">
    <property type="component" value="Unassembled WGS sequence"/>
</dbReference>
<dbReference type="AlphaFoldDB" id="U7V0K8"/>
<dbReference type="PROSITE" id="PS51354">
    <property type="entry name" value="GLUTAREDOXIN_2"/>
    <property type="match status" value="1"/>
</dbReference>
<dbReference type="InterPro" id="IPR036249">
    <property type="entry name" value="Thioredoxin-like_sf"/>
</dbReference>